<dbReference type="AlphaFoldDB" id="A0A388TDW0"/>
<comment type="similarity">
    <text evidence="3">Belongs to the IspD/TarI cytidylyltransferase family. IspD subfamily.</text>
</comment>
<feature type="site" description="Transition state stabilizer" evidence="3">
    <location>
        <position position="20"/>
    </location>
</feature>
<feature type="site" description="Transition state stabilizer" evidence="3">
    <location>
        <position position="15"/>
    </location>
</feature>
<dbReference type="InterPro" id="IPR029044">
    <property type="entry name" value="Nucleotide-diphossugar_trans"/>
</dbReference>
<proteinExistence type="inferred from homology"/>
<comment type="catalytic activity">
    <reaction evidence="3">
        <text>2-C-methyl-D-erythritol 4-phosphate + CTP + H(+) = 4-CDP-2-C-methyl-D-erythritol + diphosphate</text>
        <dbReference type="Rhea" id="RHEA:13429"/>
        <dbReference type="ChEBI" id="CHEBI:15378"/>
        <dbReference type="ChEBI" id="CHEBI:33019"/>
        <dbReference type="ChEBI" id="CHEBI:37563"/>
        <dbReference type="ChEBI" id="CHEBI:57823"/>
        <dbReference type="ChEBI" id="CHEBI:58262"/>
        <dbReference type="EC" id="2.7.7.60"/>
    </reaction>
</comment>
<gene>
    <name evidence="3 4" type="primary">ispD</name>
    <name evidence="4" type="ORF">NO1_2006</name>
</gene>
<comment type="caution">
    <text evidence="4">The sequence shown here is derived from an EMBL/GenBank/DDBJ whole genome shotgun (WGS) entry which is preliminary data.</text>
</comment>
<feature type="site" description="Positions MEP for the nucleophilic attack" evidence="3">
    <location>
        <position position="201"/>
    </location>
</feature>
<comment type="function">
    <text evidence="3">Catalyzes the formation of 4-diphosphocytidyl-2-C-methyl-D-erythritol from CTP and 2-C-methyl-D-erythritol 4-phosphate (MEP).</text>
</comment>
<dbReference type="SUPFAM" id="SSF53448">
    <property type="entry name" value="Nucleotide-diphospho-sugar transferases"/>
    <property type="match status" value="1"/>
</dbReference>
<keyword evidence="3" id="KW-0414">Isoprene biosynthesis</keyword>
<evidence type="ECO:0000256" key="2">
    <source>
        <dbReference type="ARBA" id="ARBA00022695"/>
    </source>
</evidence>
<dbReference type="FunFam" id="3.90.550.10:FF:000003">
    <property type="entry name" value="2-C-methyl-D-erythritol 4-phosphate cytidylyltransferase"/>
    <property type="match status" value="1"/>
</dbReference>
<sequence>MKIALILAAGGQGRRFGRNKQLFLHKNKPLFIHTIEKFQKQKIGQLIIAAGEAKKFQRLLEKYKIKGAAVVAGGVERCDSIRHGLAALRGDITHVFIHDGARPNVTDSLVARLKKALRKHAAVIPVIPVADTIKVVKNNKILATPRRAELFAAQTPQCFRKDIILKAYAKINPQNCTDDAMLVEKLGLPVYTVPGEADNIKITTREDLKYIV</sequence>
<dbReference type="Pfam" id="PF01128">
    <property type="entry name" value="IspD"/>
    <property type="match status" value="1"/>
</dbReference>
<evidence type="ECO:0000313" key="5">
    <source>
        <dbReference type="Proteomes" id="UP000269352"/>
    </source>
</evidence>
<dbReference type="Gene3D" id="3.90.550.10">
    <property type="entry name" value="Spore Coat Polysaccharide Biosynthesis Protein SpsA, Chain A"/>
    <property type="match status" value="1"/>
</dbReference>
<dbReference type="UniPathway" id="UPA00056">
    <property type="reaction ID" value="UER00093"/>
</dbReference>
<organism evidence="4 5">
    <name type="scientific">Termititenax aidoneus</name>
    <dbReference type="NCBI Taxonomy" id="2218524"/>
    <lineage>
        <taxon>Bacteria</taxon>
        <taxon>Bacillati</taxon>
        <taxon>Candidatus Margulisiibacteriota</taxon>
        <taxon>Candidatus Termititenacia</taxon>
        <taxon>Candidatus Termititenacales</taxon>
        <taxon>Candidatus Termititenacaceae</taxon>
        <taxon>Candidatus Termititenax</taxon>
    </lineage>
</organism>
<dbReference type="InterPro" id="IPR034683">
    <property type="entry name" value="IspD/TarI"/>
</dbReference>
<evidence type="ECO:0000256" key="3">
    <source>
        <dbReference type="HAMAP-Rule" id="MF_00108"/>
    </source>
</evidence>
<dbReference type="PANTHER" id="PTHR32125:SF4">
    <property type="entry name" value="2-C-METHYL-D-ERYTHRITOL 4-PHOSPHATE CYTIDYLYLTRANSFERASE, CHLOROPLASTIC"/>
    <property type="match status" value="1"/>
</dbReference>
<dbReference type="Proteomes" id="UP000269352">
    <property type="component" value="Unassembled WGS sequence"/>
</dbReference>
<dbReference type="GO" id="GO:0050518">
    <property type="term" value="F:2-C-methyl-D-erythritol 4-phosphate cytidylyltransferase activity"/>
    <property type="evidence" value="ECO:0007669"/>
    <property type="project" value="UniProtKB-UniRule"/>
</dbReference>
<evidence type="ECO:0000313" key="4">
    <source>
        <dbReference type="EMBL" id="GBR74917.1"/>
    </source>
</evidence>
<dbReference type="EMBL" id="BGZN01000105">
    <property type="protein sequence ID" value="GBR74917.1"/>
    <property type="molecule type" value="Genomic_DNA"/>
</dbReference>
<dbReference type="PANTHER" id="PTHR32125">
    <property type="entry name" value="2-C-METHYL-D-ERYTHRITOL 4-PHOSPHATE CYTIDYLYLTRANSFERASE, CHLOROPLASTIC"/>
    <property type="match status" value="1"/>
</dbReference>
<accession>A0A388TDW0</accession>
<keyword evidence="1 3" id="KW-0808">Transferase</keyword>
<keyword evidence="5" id="KW-1185">Reference proteome</keyword>
<keyword evidence="2 3" id="KW-0548">Nucleotidyltransferase</keyword>
<dbReference type="InterPro" id="IPR050088">
    <property type="entry name" value="IspD/TarI_cytidylyltransf_bact"/>
</dbReference>
<dbReference type="GO" id="GO:0019288">
    <property type="term" value="P:isopentenyl diphosphate biosynthetic process, methylerythritol 4-phosphate pathway"/>
    <property type="evidence" value="ECO:0007669"/>
    <property type="project" value="UniProtKB-UniRule"/>
</dbReference>
<dbReference type="HAMAP" id="MF_00108">
    <property type="entry name" value="IspD"/>
    <property type="match status" value="1"/>
</dbReference>
<name>A0A388TDW0_TERA1</name>
<dbReference type="CDD" id="cd02516">
    <property type="entry name" value="CDP-ME_synthetase"/>
    <property type="match status" value="1"/>
</dbReference>
<dbReference type="InterPro" id="IPR001228">
    <property type="entry name" value="IspD"/>
</dbReference>
<evidence type="ECO:0000256" key="1">
    <source>
        <dbReference type="ARBA" id="ARBA00022679"/>
    </source>
</evidence>
<protein>
    <recommendedName>
        <fullName evidence="3">2-C-methyl-D-erythritol 4-phosphate cytidylyltransferase</fullName>
        <ecNumber evidence="3">2.7.7.60</ecNumber>
    </recommendedName>
    <alternativeName>
        <fullName evidence="3">4-diphosphocytidyl-2C-methyl-D-erythritol synthase</fullName>
    </alternativeName>
    <alternativeName>
        <fullName evidence="3">MEP cytidylyltransferase</fullName>
        <shortName evidence="3">MCT</shortName>
    </alternativeName>
</protein>
<dbReference type="EC" id="2.7.7.60" evidence="3"/>
<feature type="site" description="Positions MEP for the nucleophilic attack" evidence="3">
    <location>
        <position position="147"/>
    </location>
</feature>
<reference evidence="4 5" key="1">
    <citation type="journal article" date="2019" name="ISME J.">
        <title>Genome analyses of uncultured TG2/ZB3 bacteria in 'Margulisbacteria' specifically attached to ectosymbiotic spirochetes of protists in the termite gut.</title>
        <authorList>
            <person name="Utami Y.D."/>
            <person name="Kuwahara H."/>
            <person name="Igai K."/>
            <person name="Murakami T."/>
            <person name="Sugaya K."/>
            <person name="Morikawa T."/>
            <person name="Nagura Y."/>
            <person name="Yuki M."/>
            <person name="Deevong P."/>
            <person name="Inoue T."/>
            <person name="Kihara K."/>
            <person name="Lo N."/>
            <person name="Yamada A."/>
            <person name="Ohkuma M."/>
            <person name="Hongoh Y."/>
        </authorList>
    </citation>
    <scope>NUCLEOTIDE SEQUENCE [LARGE SCALE GENOMIC DNA]</scope>
    <source>
        <strain evidence="4">NkOx7-01</strain>
    </source>
</reference>
<comment type="pathway">
    <text evidence="3">Isoprenoid biosynthesis; isopentenyl diphosphate biosynthesis via DXP pathway; isopentenyl diphosphate from 1-deoxy-D-xylulose 5-phosphate: step 2/6.</text>
</comment>
<dbReference type="NCBIfam" id="TIGR00453">
    <property type="entry name" value="ispD"/>
    <property type="match status" value="1"/>
</dbReference>